<protein>
    <submittedName>
        <fullName evidence="1">Uncharacterized protein</fullName>
    </submittedName>
</protein>
<dbReference type="Proteomes" id="UP000050827">
    <property type="component" value="Unassembled WGS sequence"/>
</dbReference>
<dbReference type="PATRIC" id="fig|1547436.3.peg.1523"/>
<comment type="caution">
    <text evidence="1">The sequence shown here is derived from an EMBL/GenBank/DDBJ whole genome shotgun (WGS) entry which is preliminary data.</text>
</comment>
<dbReference type="AlphaFoldDB" id="A0A0Q0WW62"/>
<proteinExistence type="predicted"/>
<dbReference type="STRING" id="346185.AAY42_07395"/>
<reference evidence="1 2" key="1">
    <citation type="submission" date="2015-04" db="EMBL/GenBank/DDBJ databases">
        <title>Complete genome of flavobacterium.</title>
        <authorList>
            <person name="Kwon Y.M."/>
            <person name="Kim S.-J."/>
        </authorList>
    </citation>
    <scope>NUCLEOTIDE SEQUENCE [LARGE SCALE GENOMIC DNA]</scope>
    <source>
        <strain evidence="1 2">DK169</strain>
    </source>
</reference>
<evidence type="ECO:0000313" key="2">
    <source>
        <dbReference type="Proteomes" id="UP000050827"/>
    </source>
</evidence>
<keyword evidence="2" id="KW-1185">Reference proteome</keyword>
<organism evidence="1 2">
    <name type="scientific">Flagellimonas eckloniae</name>
    <dbReference type="NCBI Taxonomy" id="346185"/>
    <lineage>
        <taxon>Bacteria</taxon>
        <taxon>Pseudomonadati</taxon>
        <taxon>Bacteroidota</taxon>
        <taxon>Flavobacteriia</taxon>
        <taxon>Flavobacteriales</taxon>
        <taxon>Flavobacteriaceae</taxon>
        <taxon>Flagellimonas</taxon>
    </lineage>
</organism>
<gene>
    <name evidence="1" type="ORF">AAY42_07395</name>
</gene>
<dbReference type="EMBL" id="LCTZ01000002">
    <property type="protein sequence ID" value="KQC29732.1"/>
    <property type="molecule type" value="Genomic_DNA"/>
</dbReference>
<name>A0A0Q0WW62_9FLAO</name>
<evidence type="ECO:0000313" key="1">
    <source>
        <dbReference type="EMBL" id="KQC29732.1"/>
    </source>
</evidence>
<sequence>MQGQIKIGDNPQNLDPSSVLELESNSRVLVITRMTTTQMENTSPLRGALVYNTDTQCVHFYTGTLWENLCNRPDEQTFTTDAIVNFSPTLVITQDGSNFNFEVGEIRGENIVDTSINGEMDIQPGSITGQQLQDASISFDKLAIGDNTGEILQWNGAQWTLVDIAGLSVTEIDGIVGNEVVGPFDTTLRLEGTGDSTNPFLLDVSVGGIGTSEIANDAVTANKIDVSVAGTGLNQAVDGSLEVDVATFADGDVTSTDGTIALTGTTTNAIFEDINFDVADNAITNAKMADDAINTDEIVDDAVTADKIDVSVAGTGLNQAVDGSLEVDVATFADGDITSTDGTIALTGTTTNAIFEDINFDVADNAITNAKMADNAINTDEIVDDAVTADKIDVSVAGTGLNQAVDGSLEVDVATFADGDITSTDGTIVLTGTTTNAIFEDVNFDVADNAITNAKMADDAINTDEIVDDAVTADKIGTTGVTDANKVLGTDTAGEPQWQDAANLATSLGQDVTSTNGSITGIQADAALVAMDLEVNVDGTTIEVDATNGLQIPDNAITNAKMADDAINTDEIVDDAVTANKIGTTGVTDANKVLGTDTAGDPQWQDAANLATSLGQDVTSTNGSITGTQADAALVAMDLEVNVDGTTIEVDATNGLQVPDGGITLAKLADAAADDQILQWNATSTAWELADGSALQQTINGTLGSIFFSDGAGSLLENNTNLFWDNTFDSGNGALGLGTTTPQTKLHIREAAGNNLTYGLQLQNANNNASGGSAAGILFSVEATGNFGKGALVYERNQNFAKGDFHFLQNIASTTDNPDLTDAVMTIKNTGEVGIGELNPNAQLHVKRSAGNNLFYGLQLQNSNNNNTGGSASGILFAVEATGNYGKGALVYERKDQNAKGDFHFLQNDDNNQNVPDLSHAIMTIKNDGKVGVGTTAPNSTLQTTGSFSAPIVSTLGNTTLDASHYTVILDGLHSITLPVANTCQGRIYIIKNPTAFNPTISSYFDSVGASTTTIPTGVVQLQSDGTNWQQIN</sequence>
<accession>A0A0Q0WW62</accession>